<protein>
    <recommendedName>
        <fullName evidence="1">Methyltransferase type 11 domain-containing protein</fullName>
    </recommendedName>
</protein>
<feature type="non-terminal residue" evidence="2">
    <location>
        <position position="342"/>
    </location>
</feature>
<dbReference type="SUPFAM" id="SSF53335">
    <property type="entry name" value="S-adenosyl-L-methionine-dependent methyltransferases"/>
    <property type="match status" value="1"/>
</dbReference>
<organism evidence="2">
    <name type="scientific">marine sediment metagenome</name>
    <dbReference type="NCBI Taxonomy" id="412755"/>
    <lineage>
        <taxon>unclassified sequences</taxon>
        <taxon>metagenomes</taxon>
        <taxon>ecological metagenomes</taxon>
    </lineage>
</organism>
<name>A0A0F9F5Z8_9ZZZZ</name>
<dbReference type="Pfam" id="PF08241">
    <property type="entry name" value="Methyltransf_11"/>
    <property type="match status" value="1"/>
</dbReference>
<dbReference type="Gene3D" id="3.40.50.150">
    <property type="entry name" value="Vaccinia Virus protein VP39"/>
    <property type="match status" value="1"/>
</dbReference>
<dbReference type="GO" id="GO:0008757">
    <property type="term" value="F:S-adenosylmethionine-dependent methyltransferase activity"/>
    <property type="evidence" value="ECO:0007669"/>
    <property type="project" value="InterPro"/>
</dbReference>
<reference evidence="2" key="1">
    <citation type="journal article" date="2015" name="Nature">
        <title>Complex archaea that bridge the gap between prokaryotes and eukaryotes.</title>
        <authorList>
            <person name="Spang A."/>
            <person name="Saw J.H."/>
            <person name="Jorgensen S.L."/>
            <person name="Zaremba-Niedzwiedzka K."/>
            <person name="Martijn J."/>
            <person name="Lind A.E."/>
            <person name="van Eijk R."/>
            <person name="Schleper C."/>
            <person name="Guy L."/>
            <person name="Ettema T.J."/>
        </authorList>
    </citation>
    <scope>NUCLEOTIDE SEQUENCE</scope>
</reference>
<dbReference type="InterPro" id="IPR013216">
    <property type="entry name" value="Methyltransf_11"/>
</dbReference>
<dbReference type="AlphaFoldDB" id="A0A0F9F5Z8"/>
<dbReference type="InterPro" id="IPR029063">
    <property type="entry name" value="SAM-dependent_MTases_sf"/>
</dbReference>
<evidence type="ECO:0000313" key="2">
    <source>
        <dbReference type="EMBL" id="KKL81829.1"/>
    </source>
</evidence>
<sequence length="342" mass="40121">MKMINEEIAILEFEPETCCPNCKGLKKNTEVLYCKKYKGKIIDRKVLCKGCGLIYKSPKMTSESSDFFYNNLYMDYMFGSEKVDPHELHYNMGRKRKPELDLFSKEIINAKYPPLEIGCSSGGVLSVLEEINSLSIGIDIDSQSIESAKKMGVNAEYINLFDLPNKSRDFILMSHTVEHLEDISIMMEKVSKVLVDGGHLLIFVPDSYRILEPPHLPHEYCFSRETLKSTLSRYRLKEEMFIYLKERPDRFWGDLIMLFKKDPKMKYYKSNYSYLPFFKYKYYLKIYSIINPFLMATNTKSIARKFLRSSSKKERFEGMNFWCWFLGHRGVLVNGHALCERC</sequence>
<accession>A0A0F9F5Z8</accession>
<feature type="domain" description="Methyltransferase type 11" evidence="1">
    <location>
        <begin position="115"/>
        <end position="202"/>
    </location>
</feature>
<evidence type="ECO:0000259" key="1">
    <source>
        <dbReference type="Pfam" id="PF08241"/>
    </source>
</evidence>
<dbReference type="EMBL" id="LAZR01022454">
    <property type="protein sequence ID" value="KKL81829.1"/>
    <property type="molecule type" value="Genomic_DNA"/>
</dbReference>
<dbReference type="CDD" id="cd02440">
    <property type="entry name" value="AdoMet_MTases"/>
    <property type="match status" value="1"/>
</dbReference>
<comment type="caution">
    <text evidence="2">The sequence shown here is derived from an EMBL/GenBank/DDBJ whole genome shotgun (WGS) entry which is preliminary data.</text>
</comment>
<gene>
    <name evidence="2" type="ORF">LCGC14_1990900</name>
</gene>
<proteinExistence type="predicted"/>